<dbReference type="InterPro" id="IPR050252">
    <property type="entry name" value="Beta/Gamma-Crystallin"/>
</dbReference>
<reference evidence="4 5" key="1">
    <citation type="submission" date="2019-09" db="EMBL/GenBank/DDBJ databases">
        <title>Taxonomy of Antarctic Massilia spp.: description of Massilia rubra sp. nov., Massilia aquatica sp. nov., Massilia mucilaginosa sp. nov., Massilia frigida sp. nov. isolated from streams, lakes and regoliths.</title>
        <authorList>
            <person name="Holochova P."/>
            <person name="Sedlacek I."/>
            <person name="Kralova S."/>
            <person name="Maslanova I."/>
            <person name="Busse H.-J."/>
            <person name="Stankova E."/>
            <person name="Vrbovska V."/>
            <person name="Kovarovic V."/>
            <person name="Bartak M."/>
            <person name="Svec P."/>
            <person name="Pantucek R."/>
        </authorList>
    </citation>
    <scope>NUCLEOTIDE SEQUENCE [LARGE SCALE GENOMIC DNA]</scope>
    <source>
        <strain evidence="4 5">CCM 8692</strain>
    </source>
</reference>
<protein>
    <submittedName>
        <fullName evidence="4">Beta/gamma crystallin family protein</fullName>
    </submittedName>
</protein>
<dbReference type="SMART" id="SM00247">
    <property type="entry name" value="XTALbg"/>
    <property type="match status" value="3"/>
</dbReference>
<feature type="domain" description="Beta/gamma crystallin 'Greek key'" evidence="3">
    <location>
        <begin position="107"/>
        <end position="146"/>
    </location>
</feature>
<evidence type="ECO:0000256" key="1">
    <source>
        <dbReference type="ARBA" id="ARBA00009646"/>
    </source>
</evidence>
<dbReference type="EMBL" id="VUYU01000017">
    <property type="protein sequence ID" value="NHZ36281.1"/>
    <property type="molecule type" value="Genomic_DNA"/>
</dbReference>
<dbReference type="Gene3D" id="2.60.20.10">
    <property type="entry name" value="Crystallins"/>
    <property type="match status" value="3"/>
</dbReference>
<dbReference type="PANTHER" id="PTHR11818:SF42">
    <property type="entry name" value="VOLTAGE-GATED HYDROGEN CHANNEL 1"/>
    <property type="match status" value="1"/>
</dbReference>
<evidence type="ECO:0000313" key="4">
    <source>
        <dbReference type="EMBL" id="NHZ36281.1"/>
    </source>
</evidence>
<accession>A0ABX0LN41</accession>
<keyword evidence="2" id="KW-0677">Repeat</keyword>
<feature type="domain" description="Beta/gamma crystallin 'Greek key'" evidence="3">
    <location>
        <begin position="293"/>
        <end position="332"/>
    </location>
</feature>
<dbReference type="PROSITE" id="PS50915">
    <property type="entry name" value="CRYSTALLIN_BETA_GAMMA"/>
    <property type="match status" value="2"/>
</dbReference>
<evidence type="ECO:0000256" key="2">
    <source>
        <dbReference type="ARBA" id="ARBA00022737"/>
    </source>
</evidence>
<dbReference type="InterPro" id="IPR001064">
    <property type="entry name" value="Beta/gamma_crystallin"/>
</dbReference>
<dbReference type="Proteomes" id="UP000785613">
    <property type="component" value="Unassembled WGS sequence"/>
</dbReference>
<comment type="similarity">
    <text evidence="1">Belongs to the beta/gamma-crystallin family.</text>
</comment>
<dbReference type="PANTHER" id="PTHR11818">
    <property type="entry name" value="BETA/GAMMA CRYSTALLIN"/>
    <property type="match status" value="1"/>
</dbReference>
<dbReference type="Pfam" id="PF00030">
    <property type="entry name" value="Crystall"/>
    <property type="match status" value="3"/>
</dbReference>
<dbReference type="InterPro" id="IPR011024">
    <property type="entry name" value="G_crystallin-like"/>
</dbReference>
<keyword evidence="5" id="KW-1185">Reference proteome</keyword>
<proteinExistence type="inferred from homology"/>
<organism evidence="4 5">
    <name type="scientific">Massilia rubra</name>
    <dbReference type="NCBI Taxonomy" id="2607910"/>
    <lineage>
        <taxon>Bacteria</taxon>
        <taxon>Pseudomonadati</taxon>
        <taxon>Pseudomonadota</taxon>
        <taxon>Betaproteobacteria</taxon>
        <taxon>Burkholderiales</taxon>
        <taxon>Oxalobacteraceae</taxon>
        <taxon>Telluria group</taxon>
        <taxon>Massilia</taxon>
    </lineage>
</organism>
<evidence type="ECO:0000259" key="3">
    <source>
        <dbReference type="PROSITE" id="PS50915"/>
    </source>
</evidence>
<comment type="caution">
    <text evidence="4">The sequence shown here is derived from an EMBL/GenBank/DDBJ whole genome shotgun (WGS) entry which is preliminary data.</text>
</comment>
<sequence length="332" mass="36431">MACRVGGCCFNQSRVKTCYTSQCLATGAAGAGWSTIGALHIEDHPMLKTPFALALLLGATAFAHAGELTLFSRDGFDGREMTVRATTPNLVDTGFNDRASSMIVRSGRWELCEDVGFEGRCAVYGQGEYPTLERFNDRISSAREIMPERGHGGPRPRDGKRGMMTLFSERGLDGDAKRLRRDADDFDEINFNDSAASAQVIEGNWQLCSDAGFRGTCRIFAPGSYEDLGRGLRGRVSSARLVDDDGGGQRDGDVELFSSSGFSGQRLVLRDDTRDLTDVGFNDRADALIVHRGRWEFCKHADFGGRCMTYGPGRYERLGPMGNMISSVRRVR</sequence>
<dbReference type="SUPFAM" id="SSF49695">
    <property type="entry name" value="gamma-Crystallin-like"/>
    <property type="match status" value="2"/>
</dbReference>
<gene>
    <name evidence="4" type="ORF">F0185_22175</name>
</gene>
<name>A0ABX0LN41_9BURK</name>
<evidence type="ECO:0000313" key="5">
    <source>
        <dbReference type="Proteomes" id="UP000785613"/>
    </source>
</evidence>